<dbReference type="SUPFAM" id="SSF81935">
    <property type="entry name" value="N-terminal domain of bifunctional PutA protein"/>
    <property type="match status" value="1"/>
</dbReference>
<accession>A0ABV6PRN8</accession>
<dbReference type="Pfam" id="PF00171">
    <property type="entry name" value="Aldedh"/>
    <property type="match status" value="1"/>
</dbReference>
<evidence type="ECO:0000259" key="8">
    <source>
        <dbReference type="Pfam" id="PF01619"/>
    </source>
</evidence>
<comment type="pathway">
    <text evidence="1 5">Amino-acid degradation; L-proline degradation into L-glutamate; L-glutamate from L-proline: step 2/2.</text>
</comment>
<evidence type="ECO:0000256" key="6">
    <source>
        <dbReference type="SAM" id="MobiDB-lite"/>
    </source>
</evidence>
<evidence type="ECO:0000256" key="1">
    <source>
        <dbReference type="ARBA" id="ARBA00004786"/>
    </source>
</evidence>
<dbReference type="EC" id="1.2.1.88" evidence="5"/>
<keyword evidence="5" id="KW-0804">Transcription</keyword>
<dbReference type="NCBIfam" id="NF008869">
    <property type="entry name" value="PRK11904.1"/>
    <property type="match status" value="1"/>
</dbReference>
<comment type="similarity">
    <text evidence="5">In the N-terminal section; belongs to the proline dehydrogenase family.</text>
</comment>
<comment type="function">
    <text evidence="5">Oxidizes proline to glutamate for use as a carbon and nitrogen source.</text>
</comment>
<dbReference type="PROSITE" id="PS00070">
    <property type="entry name" value="ALDEHYDE_DEHYDR_CYS"/>
    <property type="match status" value="1"/>
</dbReference>
<organism evidence="12 13">
    <name type="scientific">Ottowia pentelensis</name>
    <dbReference type="NCBI Taxonomy" id="511108"/>
    <lineage>
        <taxon>Bacteria</taxon>
        <taxon>Pseudomonadati</taxon>
        <taxon>Pseudomonadota</taxon>
        <taxon>Betaproteobacteria</taxon>
        <taxon>Burkholderiales</taxon>
        <taxon>Comamonadaceae</taxon>
        <taxon>Ottowia</taxon>
    </lineage>
</organism>
<dbReference type="InterPro" id="IPR025703">
    <property type="entry name" value="Bifunct_PutA"/>
</dbReference>
<dbReference type="InterPro" id="IPR002872">
    <property type="entry name" value="Proline_DH_dom"/>
</dbReference>
<dbReference type="InterPro" id="IPR024090">
    <property type="entry name" value="PRODH_PutA_dom_I"/>
</dbReference>
<dbReference type="CDD" id="cd22233">
    <property type="entry name" value="RHH_CopAso-like"/>
    <property type="match status" value="1"/>
</dbReference>
<dbReference type="PANTHER" id="PTHR42862:SF1">
    <property type="entry name" value="DELTA-1-PYRROLINE-5-CARBOXYLATE DEHYDROGENASE 2, ISOFORM A-RELATED"/>
    <property type="match status" value="1"/>
</dbReference>
<comment type="catalytic activity">
    <reaction evidence="4 5">
        <text>L-glutamate 5-semialdehyde + NAD(+) + H2O = L-glutamate + NADH + 2 H(+)</text>
        <dbReference type="Rhea" id="RHEA:30235"/>
        <dbReference type="ChEBI" id="CHEBI:15377"/>
        <dbReference type="ChEBI" id="CHEBI:15378"/>
        <dbReference type="ChEBI" id="CHEBI:29985"/>
        <dbReference type="ChEBI" id="CHEBI:57540"/>
        <dbReference type="ChEBI" id="CHEBI:57945"/>
        <dbReference type="ChEBI" id="CHEBI:58066"/>
        <dbReference type="EC" id="1.2.1.88"/>
    </reaction>
</comment>
<dbReference type="InterPro" id="IPR041349">
    <property type="entry name" value="PRODH"/>
</dbReference>
<dbReference type="SUPFAM" id="SSF47598">
    <property type="entry name" value="Ribbon-helix-helix"/>
    <property type="match status" value="1"/>
</dbReference>
<comment type="caution">
    <text evidence="12">The sequence shown here is derived from an EMBL/GenBank/DDBJ whole genome shotgun (WGS) entry which is preliminary data.</text>
</comment>
<dbReference type="Gene3D" id="3.40.605.10">
    <property type="entry name" value="Aldehyde Dehydrogenase, Chain A, domain 1"/>
    <property type="match status" value="1"/>
</dbReference>
<feature type="domain" description="PutA RHH" evidence="11">
    <location>
        <begin position="10"/>
        <end position="41"/>
    </location>
</feature>
<evidence type="ECO:0000259" key="10">
    <source>
        <dbReference type="Pfam" id="PF18327"/>
    </source>
</evidence>
<feature type="domain" description="Proline utilization A proline dehydrogenase N-terminal" evidence="10">
    <location>
        <begin position="89"/>
        <end position="137"/>
    </location>
</feature>
<evidence type="ECO:0000256" key="2">
    <source>
        <dbReference type="ARBA" id="ARBA00023002"/>
    </source>
</evidence>
<dbReference type="InterPro" id="IPR024082">
    <property type="entry name" value="PRODH_PutA_dom_II"/>
</dbReference>
<feature type="domain" description="Proline dehydrogenase" evidence="8">
    <location>
        <begin position="266"/>
        <end position="569"/>
    </location>
</feature>
<name>A0ABV6PRN8_9BURK</name>
<keyword evidence="5" id="KW-0274">FAD</keyword>
<dbReference type="NCBIfam" id="NF008772">
    <property type="entry name" value="PRK11809.1"/>
    <property type="match status" value="1"/>
</dbReference>
<dbReference type="PIRSF" id="PIRSF000197">
    <property type="entry name" value="Bifunct_PutA"/>
    <property type="match status" value="1"/>
</dbReference>
<evidence type="ECO:0000259" key="7">
    <source>
        <dbReference type="Pfam" id="PF00171"/>
    </source>
</evidence>
<dbReference type="InterPro" id="IPR048798">
    <property type="entry name" value="PutA_RHH"/>
</dbReference>
<dbReference type="InterPro" id="IPR050485">
    <property type="entry name" value="Proline_metab_enzyme"/>
</dbReference>
<protein>
    <recommendedName>
        <fullName evidence="5">Bifunctional protein PutA</fullName>
    </recommendedName>
    <domain>
        <recommendedName>
            <fullName evidence="5">Proline dehydrogenase</fullName>
            <ecNumber evidence="5">1.5.5.2</ecNumber>
        </recommendedName>
        <alternativeName>
            <fullName evidence="5">Proline oxidase</fullName>
        </alternativeName>
    </domain>
    <domain>
        <recommendedName>
            <fullName evidence="5">Delta-1-pyrroline-5-carboxylate dehydrogenase</fullName>
            <shortName evidence="5">P5C dehydrogenase</shortName>
            <ecNumber evidence="5">1.2.1.88</ecNumber>
        </recommendedName>
        <alternativeName>
            <fullName evidence="5">L-glutamate gamma-semialdehyde dehydrogenase</fullName>
        </alternativeName>
    </domain>
</protein>
<feature type="domain" description="Aldehyde dehydrogenase" evidence="7">
    <location>
        <begin position="670"/>
        <end position="1115"/>
    </location>
</feature>
<dbReference type="Pfam" id="PF14850">
    <property type="entry name" value="Pro_dh-DNA_bdg"/>
    <property type="match status" value="1"/>
</dbReference>
<dbReference type="InterPro" id="IPR016163">
    <property type="entry name" value="Ald_DH_C"/>
</dbReference>
<evidence type="ECO:0000256" key="5">
    <source>
        <dbReference type="PIRNR" id="PIRNR000197"/>
    </source>
</evidence>
<keyword evidence="13" id="KW-1185">Reference proteome</keyword>
<dbReference type="InterPro" id="IPR016161">
    <property type="entry name" value="Ald_DH/histidinol_DH"/>
</dbReference>
<dbReference type="InterPro" id="IPR005933">
    <property type="entry name" value="PutA_C"/>
</dbReference>
<dbReference type="Pfam" id="PF18327">
    <property type="entry name" value="PRODH"/>
    <property type="match status" value="1"/>
</dbReference>
<keyword evidence="5" id="KW-0642">Proline metabolism</keyword>
<dbReference type="Pfam" id="PF21775">
    <property type="entry name" value="PutA_1st"/>
    <property type="match status" value="1"/>
</dbReference>
<dbReference type="PANTHER" id="PTHR42862">
    <property type="entry name" value="DELTA-1-PYRROLINE-5-CARBOXYLATE DEHYDROGENASE 1, ISOFORM A-RELATED"/>
    <property type="match status" value="1"/>
</dbReference>
<dbReference type="Gene3D" id="1.20.5.460">
    <property type="entry name" value="Single helix bin"/>
    <property type="match status" value="1"/>
</dbReference>
<dbReference type="Gene3D" id="1.20.5.550">
    <property type="entry name" value="Single Helix bin"/>
    <property type="match status" value="1"/>
</dbReference>
<dbReference type="InterPro" id="IPR013321">
    <property type="entry name" value="Arc_rbn_hlx_hlx"/>
</dbReference>
<comment type="cofactor">
    <cofactor evidence="5">
        <name>FAD</name>
        <dbReference type="ChEBI" id="CHEBI:57692"/>
    </cofactor>
</comment>
<dbReference type="EC" id="1.5.5.2" evidence="5"/>
<dbReference type="InterPro" id="IPR010985">
    <property type="entry name" value="Ribbon_hlx_hlx"/>
</dbReference>
<dbReference type="Pfam" id="PF01619">
    <property type="entry name" value="Pro_dh"/>
    <property type="match status" value="1"/>
</dbReference>
<keyword evidence="5" id="KW-0805">Transcription regulation</keyword>
<evidence type="ECO:0000313" key="13">
    <source>
        <dbReference type="Proteomes" id="UP001589834"/>
    </source>
</evidence>
<dbReference type="NCBIfam" id="TIGR01238">
    <property type="entry name" value="D1pyr5carbox3"/>
    <property type="match status" value="1"/>
</dbReference>
<evidence type="ECO:0000256" key="4">
    <source>
        <dbReference type="ARBA" id="ARBA00048142"/>
    </source>
</evidence>
<keyword evidence="5" id="KW-0238">DNA-binding</keyword>
<sequence>MSTTIGIKVDDALRERIRASAQQLGRTPHWLLKQAVVQYVDALERGASHIPLTPAGAAADDSALDVVQPTAGHEVQPFLAFAQSVLPQTPLRAAITAAWHRPETECLPALLPLARTPDEAQAAQVEALATRLVQGLRDAPVTSGVAALVQEFSLSSQEGVALMCLAEALLRIPDKATRDALIRDKISHGDWRAHVGRSPSLFVNAAAWGLVLTGKLTSTSSEKNLSSALTRVIGKGGEPLIRQGVHRAMKLMGEQFVTGQHIAEALANSRKYEAQGFRYSYDMLGEAATTAQDAQRYLQAYEQAIHAIGAASNGRGIFEGPGISIKLSALHPRYCRAQYERVMQELLPRVLHLAELAKHYDIGMNIDAEEADRLELSLDLLEALCAAPSLRGWNGIGFVVQAYQKRCPQVIDYLVDLARRSRRRLMVRLVKGAYWDSEIKRAQLDGLAGYPVYTRKVYTDVSYLACARKLLEAPDAVYPQFATHNAQTLSALYHLAQGVGGSYYSGQYEFQCLHGMGEPLYAQVTGATAEGKLARPCRIYAPVGSHETLLAYLVRRLLENGANTSFVNRIGDAKVPVTELVQDPVAQVLELGRQEGRLGAPHPRIALPADLFAQLGAQARVNSQGLNLAHEQQLASLAAALLHSTRQPHAAAPTGVEPPADPAQAEGWQPLRNPAERADVVGWVREASVEEAQAAAARAAQAAPIWAGTPPAARADVLARAADLLEQRSQPLMGLIVREAGKTVANAVGEIREAVDFMRYYGAQVAAQFDNARQRPLGVVLAISPWNFPLSIFCGQVAAALAAGNAVLAKPAEQTPLTAAAMVAILHEAGVPPGALQLVPGQGETVGAALVAHPGVAGVMFTGSTEVARGIARQLARRLSAGGHPIPLIAETGGQNAMVVDSSALAEQVVGDVLASAFDSAGQRCSALRLLCLQEDVAERQLAMLRAALQEWRLGNPDRLDTDVGPVIDEAARAQIEAHVERMRAAGQKVTRVEREVPGRDGALNGHFVAPTIIEIDSVSRLTREVFGPVLHVVRFQREQLDRLIEDINATGYGLTFGVHSRIDETIAHLSERIQAGNVYVNRNVIGAVVGVQPFGGMGLSGTGPKAGGPLYLHRLVQGPPQAALTPLPPAAEAAPAQALLQRLRQAGLPLPEAERAPARAAIDAALAAARVGASWPMAGPTGEANRYRLLPRGPVWALPRTPLGLLQQVAASLASGNPCHVVLPPADAGCTALWQALRAAAGDEAKAWLHEAPDAGLDDGARAVAAVLFEGDGDALLALTARVAAREGAIVRIESRSSDELLAGQGYELAALVHEQSISTNTAAAGGNAQLMTMA</sequence>
<reference evidence="12 13" key="1">
    <citation type="submission" date="2024-09" db="EMBL/GenBank/DDBJ databases">
        <authorList>
            <person name="Sun Q."/>
            <person name="Mori K."/>
        </authorList>
    </citation>
    <scope>NUCLEOTIDE SEQUENCE [LARGE SCALE GENOMIC DNA]</scope>
    <source>
        <strain evidence="12 13">NCAIM B.02336</strain>
    </source>
</reference>
<keyword evidence="5" id="KW-0285">Flavoprotein</keyword>
<evidence type="ECO:0000313" key="12">
    <source>
        <dbReference type="EMBL" id="MFC0592507.1"/>
    </source>
</evidence>
<dbReference type="Gene3D" id="1.10.1220.10">
    <property type="entry name" value="Met repressor-like"/>
    <property type="match status" value="1"/>
</dbReference>
<dbReference type="InterPro" id="IPR015590">
    <property type="entry name" value="Aldehyde_DH_dom"/>
</dbReference>
<gene>
    <name evidence="12" type="primary">putA</name>
    <name evidence="12" type="ORF">ACFFGG_08060</name>
</gene>
<evidence type="ECO:0000256" key="3">
    <source>
        <dbReference type="ARBA" id="ARBA00023027"/>
    </source>
</evidence>
<comment type="pathway">
    <text evidence="5">Amino-acid degradation; L-proline degradation into L-glutamate; L-glutamate from L-proline: step 1/2.</text>
</comment>
<comment type="catalytic activity">
    <reaction evidence="5">
        <text>L-proline + a quinone = (S)-1-pyrroline-5-carboxylate + a quinol + H(+)</text>
        <dbReference type="Rhea" id="RHEA:23784"/>
        <dbReference type="ChEBI" id="CHEBI:15378"/>
        <dbReference type="ChEBI" id="CHEBI:17388"/>
        <dbReference type="ChEBI" id="CHEBI:24646"/>
        <dbReference type="ChEBI" id="CHEBI:60039"/>
        <dbReference type="ChEBI" id="CHEBI:132124"/>
        <dbReference type="EC" id="1.5.5.2"/>
    </reaction>
</comment>
<evidence type="ECO:0000259" key="11">
    <source>
        <dbReference type="Pfam" id="PF21775"/>
    </source>
</evidence>
<comment type="similarity">
    <text evidence="5">In the C-terminal section; belongs to the aldehyde dehydrogenase family.</text>
</comment>
<dbReference type="EMBL" id="JBHLTN010000014">
    <property type="protein sequence ID" value="MFC0592507.1"/>
    <property type="molecule type" value="Genomic_DNA"/>
</dbReference>
<dbReference type="InterPro" id="IPR016162">
    <property type="entry name" value="Ald_DH_N"/>
</dbReference>
<keyword evidence="3 5" id="KW-0520">NAD</keyword>
<feature type="domain" description="Proline dehydrogenase PutA" evidence="9">
    <location>
        <begin position="145"/>
        <end position="256"/>
    </location>
</feature>
<dbReference type="Gene3D" id="3.20.20.220">
    <property type="match status" value="1"/>
</dbReference>
<dbReference type="SUPFAM" id="SSF51730">
    <property type="entry name" value="FAD-linked oxidoreductase"/>
    <property type="match status" value="1"/>
</dbReference>
<dbReference type="InterPro" id="IPR024089">
    <property type="entry name" value="PRODH_PutA_dom_I/II"/>
</dbReference>
<dbReference type="RefSeq" id="WP_377481924.1">
    <property type="nucleotide sequence ID" value="NZ_JBHLTN010000014.1"/>
</dbReference>
<dbReference type="InterPro" id="IPR029041">
    <property type="entry name" value="FAD-linked_oxidoreductase-like"/>
</dbReference>
<keyword evidence="5" id="KW-0678">Repressor</keyword>
<dbReference type="SUPFAM" id="SSF53720">
    <property type="entry name" value="ALDH-like"/>
    <property type="match status" value="1"/>
</dbReference>
<feature type="region of interest" description="Disordered" evidence="6">
    <location>
        <begin position="646"/>
        <end position="672"/>
    </location>
</feature>
<keyword evidence="2 5" id="KW-0560">Oxidoreductase</keyword>
<proteinExistence type="inferred from homology"/>
<evidence type="ECO:0000259" key="9">
    <source>
        <dbReference type="Pfam" id="PF14850"/>
    </source>
</evidence>
<dbReference type="Gene3D" id="3.40.309.10">
    <property type="entry name" value="Aldehyde Dehydrogenase, Chain A, domain 2"/>
    <property type="match status" value="1"/>
</dbReference>
<dbReference type="InterPro" id="IPR016160">
    <property type="entry name" value="Ald_DH_CS_CYS"/>
</dbReference>
<dbReference type="Proteomes" id="UP001589834">
    <property type="component" value="Unassembled WGS sequence"/>
</dbReference>